<reference evidence="1" key="1">
    <citation type="submission" date="2019-08" db="EMBL/GenBank/DDBJ databases">
        <authorList>
            <person name="Kucharzyk K."/>
            <person name="Murdoch R.W."/>
            <person name="Higgins S."/>
            <person name="Loffler F."/>
        </authorList>
    </citation>
    <scope>NUCLEOTIDE SEQUENCE</scope>
</reference>
<evidence type="ECO:0000313" key="1">
    <source>
        <dbReference type="EMBL" id="MPN31922.1"/>
    </source>
</evidence>
<proteinExistence type="predicted"/>
<comment type="caution">
    <text evidence="1">The sequence shown here is derived from an EMBL/GenBank/DDBJ whole genome shotgun (WGS) entry which is preliminary data.</text>
</comment>
<dbReference type="EMBL" id="VSSQ01083667">
    <property type="protein sequence ID" value="MPN31922.1"/>
    <property type="molecule type" value="Genomic_DNA"/>
</dbReference>
<protein>
    <submittedName>
        <fullName evidence="1">Uncharacterized protein</fullName>
    </submittedName>
</protein>
<sequence length="87" mass="9964">MQHIHKGQLLYQGHHLHLKRDKNTHQQIEVKRLVPAAAAHGSGNGIAHHWHDGHVAQQHQYRDVYGIAQRAEVLSTFQNSREIAQVE</sequence>
<gene>
    <name evidence="1" type="ORF">SDC9_179397</name>
</gene>
<organism evidence="1">
    <name type="scientific">bioreactor metagenome</name>
    <dbReference type="NCBI Taxonomy" id="1076179"/>
    <lineage>
        <taxon>unclassified sequences</taxon>
        <taxon>metagenomes</taxon>
        <taxon>ecological metagenomes</taxon>
    </lineage>
</organism>
<name>A0A645H0T8_9ZZZZ</name>
<dbReference type="AlphaFoldDB" id="A0A645H0T8"/>
<accession>A0A645H0T8</accession>